<feature type="region of interest" description="Disordered" evidence="1">
    <location>
        <begin position="74"/>
        <end position="110"/>
    </location>
</feature>
<sequence length="214" mass="22788">MRPIPVPGASITTDAGFPFGSTPSTDGSFQTATSDISIAKLPPLLRLKTSASGEIRLLEPVLYAPSANTSQASSIFDVSEPSPSSALDEPQVDFDGYESPPPPNDQSADIRDERHYRLLLTHDFHPSLTLPLWTPSPISLGAVERAGGSFVTLFNSFSPGKCSLADAAVAALPSLYGYGRITRGEQRQDKRGAARRVLDALAGLLTFKAYSHVS</sequence>
<evidence type="ECO:0000256" key="1">
    <source>
        <dbReference type="SAM" id="MobiDB-lite"/>
    </source>
</evidence>
<reference evidence="2 3" key="1">
    <citation type="submission" date="2014-04" db="EMBL/GenBank/DDBJ databases">
        <authorList>
            <consortium name="DOE Joint Genome Institute"/>
            <person name="Kuo A."/>
            <person name="Tarkka M."/>
            <person name="Buscot F."/>
            <person name="Kohler A."/>
            <person name="Nagy L.G."/>
            <person name="Floudas D."/>
            <person name="Copeland A."/>
            <person name="Barry K.W."/>
            <person name="Cichocki N."/>
            <person name="Veneault-Fourrey C."/>
            <person name="LaButti K."/>
            <person name="Lindquist E.A."/>
            <person name="Lipzen A."/>
            <person name="Lundell T."/>
            <person name="Morin E."/>
            <person name="Murat C."/>
            <person name="Sun H."/>
            <person name="Tunlid A."/>
            <person name="Henrissat B."/>
            <person name="Grigoriev I.V."/>
            <person name="Hibbett D.S."/>
            <person name="Martin F."/>
            <person name="Nordberg H.P."/>
            <person name="Cantor M.N."/>
            <person name="Hua S.X."/>
        </authorList>
    </citation>
    <scope>NUCLEOTIDE SEQUENCE [LARGE SCALE GENOMIC DNA]</scope>
    <source>
        <strain evidence="2 3">F 1598</strain>
    </source>
</reference>
<name>A0A0C3G0D0_PILCF</name>
<gene>
    <name evidence="2" type="ORF">PILCRDRAFT_191889</name>
</gene>
<accession>A0A0C3G0D0</accession>
<dbReference type="Proteomes" id="UP000054166">
    <property type="component" value="Unassembled WGS sequence"/>
</dbReference>
<feature type="region of interest" description="Disordered" evidence="1">
    <location>
        <begin position="1"/>
        <end position="30"/>
    </location>
</feature>
<dbReference type="OrthoDB" id="1668230at2759"/>
<dbReference type="HOGENOM" id="CLU_1289367_0_0_1"/>
<dbReference type="AlphaFoldDB" id="A0A0C3G0D0"/>
<organism evidence="2 3">
    <name type="scientific">Piloderma croceum (strain F 1598)</name>
    <dbReference type="NCBI Taxonomy" id="765440"/>
    <lineage>
        <taxon>Eukaryota</taxon>
        <taxon>Fungi</taxon>
        <taxon>Dikarya</taxon>
        <taxon>Basidiomycota</taxon>
        <taxon>Agaricomycotina</taxon>
        <taxon>Agaricomycetes</taxon>
        <taxon>Agaricomycetidae</taxon>
        <taxon>Atheliales</taxon>
        <taxon>Atheliaceae</taxon>
        <taxon>Piloderma</taxon>
    </lineage>
</organism>
<feature type="compositionally biased region" description="Polar residues" evidence="1">
    <location>
        <begin position="21"/>
        <end position="30"/>
    </location>
</feature>
<evidence type="ECO:0000313" key="2">
    <source>
        <dbReference type="EMBL" id="KIM89640.1"/>
    </source>
</evidence>
<feature type="compositionally biased region" description="Polar residues" evidence="1">
    <location>
        <begin position="74"/>
        <end position="85"/>
    </location>
</feature>
<dbReference type="STRING" id="765440.A0A0C3G0D0"/>
<protein>
    <submittedName>
        <fullName evidence="2">Uncharacterized protein</fullName>
    </submittedName>
</protein>
<keyword evidence="3" id="KW-1185">Reference proteome</keyword>
<dbReference type="EMBL" id="KN832974">
    <property type="protein sequence ID" value="KIM89640.1"/>
    <property type="molecule type" value="Genomic_DNA"/>
</dbReference>
<reference evidence="3" key="2">
    <citation type="submission" date="2015-01" db="EMBL/GenBank/DDBJ databases">
        <title>Evolutionary Origins and Diversification of the Mycorrhizal Mutualists.</title>
        <authorList>
            <consortium name="DOE Joint Genome Institute"/>
            <consortium name="Mycorrhizal Genomics Consortium"/>
            <person name="Kohler A."/>
            <person name="Kuo A."/>
            <person name="Nagy L.G."/>
            <person name="Floudas D."/>
            <person name="Copeland A."/>
            <person name="Barry K.W."/>
            <person name="Cichocki N."/>
            <person name="Veneault-Fourrey C."/>
            <person name="LaButti K."/>
            <person name="Lindquist E.A."/>
            <person name="Lipzen A."/>
            <person name="Lundell T."/>
            <person name="Morin E."/>
            <person name="Murat C."/>
            <person name="Riley R."/>
            <person name="Ohm R."/>
            <person name="Sun H."/>
            <person name="Tunlid A."/>
            <person name="Henrissat B."/>
            <person name="Grigoriev I.V."/>
            <person name="Hibbett D.S."/>
            <person name="Martin F."/>
        </authorList>
    </citation>
    <scope>NUCLEOTIDE SEQUENCE [LARGE SCALE GENOMIC DNA]</scope>
    <source>
        <strain evidence="3">F 1598</strain>
    </source>
</reference>
<evidence type="ECO:0000313" key="3">
    <source>
        <dbReference type="Proteomes" id="UP000054166"/>
    </source>
</evidence>
<proteinExistence type="predicted"/>
<dbReference type="InParanoid" id="A0A0C3G0D0"/>